<proteinExistence type="predicted"/>
<name>A0A6B9LA99_9CAUD</name>
<evidence type="ECO:0000313" key="1">
    <source>
        <dbReference type="EMBL" id="QHB38977.1"/>
    </source>
</evidence>
<sequence length="30" mass="3874">MDNFKYFKRYLDIIKFIFHVTTFTTPFYEF</sequence>
<organism evidence="1 2">
    <name type="scientific">Flavobacterium phage vB_FspS_laban6-1</name>
    <dbReference type="NCBI Taxonomy" id="2686250"/>
    <lineage>
        <taxon>Viruses</taxon>
        <taxon>Duplodnaviria</taxon>
        <taxon>Heunggongvirae</taxon>
        <taxon>Uroviricota</taxon>
        <taxon>Caudoviricetes</taxon>
        <taxon>Duneviridae</taxon>
        <taxon>Labanvirus</taxon>
        <taxon>Labanvirus laban</taxon>
    </lineage>
</organism>
<dbReference type="Proteomes" id="UP000465101">
    <property type="component" value="Segment"/>
</dbReference>
<dbReference type="EMBL" id="MN812211">
    <property type="protein sequence ID" value="QHB38977.1"/>
    <property type="molecule type" value="Genomic_DNA"/>
</dbReference>
<accession>A0A6B9LA99</accession>
<gene>
    <name evidence="1" type="ORF">laban61_gp006</name>
</gene>
<protein>
    <submittedName>
        <fullName evidence="1">Uncharacterized protein</fullName>
    </submittedName>
</protein>
<evidence type="ECO:0000313" key="2">
    <source>
        <dbReference type="Proteomes" id="UP000465101"/>
    </source>
</evidence>
<keyword evidence="2" id="KW-1185">Reference proteome</keyword>
<reference evidence="1 2" key="1">
    <citation type="journal article" date="2020" name="Viruses">
        <title>Diversity and Host Interactions Among Virulent and Temperate Baltic Sea Flavobacterium Phages.</title>
        <authorList>
            <person name="Nilsson E."/>
            <person name="Bayfield O.W."/>
            <person name="Lundin D."/>
            <person name="Antson A.A."/>
            <person name="Holmfeldt K."/>
        </authorList>
    </citation>
    <scope>NUCLEOTIDE SEQUENCE [LARGE SCALE GENOMIC DNA]</scope>
</reference>